<evidence type="ECO:0000256" key="5">
    <source>
        <dbReference type="ARBA" id="ARBA00023085"/>
    </source>
</evidence>
<comment type="pathway">
    <text evidence="1 7">Glycan metabolism; pectin degradation; 2-dehydro-3-deoxy-D-gluconate from pectin: step 1/5.</text>
</comment>
<evidence type="ECO:0000256" key="3">
    <source>
        <dbReference type="ARBA" id="ARBA00007786"/>
    </source>
</evidence>
<dbReference type="SUPFAM" id="SSF101148">
    <property type="entry name" value="Plant invertase/pectin methylesterase inhibitor"/>
    <property type="match status" value="1"/>
</dbReference>
<evidence type="ECO:0000259" key="9">
    <source>
        <dbReference type="Pfam" id="PF04043"/>
    </source>
</evidence>
<feature type="domain" description="Pectinesterase catalytic" evidence="8">
    <location>
        <begin position="149"/>
        <end position="446"/>
    </location>
</feature>
<dbReference type="FunFam" id="2.160.20.10:FF:000001">
    <property type="entry name" value="Pectinesterase"/>
    <property type="match status" value="1"/>
</dbReference>
<evidence type="ECO:0000256" key="7">
    <source>
        <dbReference type="RuleBase" id="RU000589"/>
    </source>
</evidence>
<comment type="similarity">
    <text evidence="3">In the C-terminal section; belongs to the pectinesterase family.</text>
</comment>
<dbReference type="Pfam" id="PF01095">
    <property type="entry name" value="Pectinesterase"/>
    <property type="match status" value="1"/>
</dbReference>
<keyword evidence="4 7" id="KW-0378">Hydrolase</keyword>
<keyword evidence="5 7" id="KW-0063">Aspartyl esterase</keyword>
<comment type="subcellular location">
    <subcellularLocation>
        <location evidence="7">Secreted</location>
        <location evidence="7">Cell wall</location>
    </subcellularLocation>
</comment>
<evidence type="ECO:0000256" key="2">
    <source>
        <dbReference type="ARBA" id="ARBA00006027"/>
    </source>
</evidence>
<comment type="function">
    <text evidence="7">Acts in the modification of cell walls via demethylesterification of cell wall pectin.</text>
</comment>
<keyword evidence="11" id="KW-1185">Reference proteome</keyword>
<dbReference type="InterPro" id="IPR035513">
    <property type="entry name" value="Invertase/methylesterase_inhib"/>
</dbReference>
<keyword evidence="7" id="KW-0961">Cell wall biogenesis/degradation</keyword>
<dbReference type="PROSITE" id="PS00800">
    <property type="entry name" value="PECTINESTERASE_1"/>
    <property type="match status" value="1"/>
</dbReference>
<dbReference type="PANTHER" id="PTHR31707">
    <property type="entry name" value="PECTINESTERASE"/>
    <property type="match status" value="1"/>
</dbReference>
<feature type="active site" evidence="6">
    <location>
        <position position="298"/>
    </location>
</feature>
<evidence type="ECO:0000256" key="1">
    <source>
        <dbReference type="ARBA" id="ARBA00005184"/>
    </source>
</evidence>
<dbReference type="OrthoDB" id="2019149at2759"/>
<dbReference type="Gene3D" id="2.160.20.10">
    <property type="entry name" value="Single-stranded right-handed beta-helix, Pectin lyase-like"/>
    <property type="match status" value="1"/>
</dbReference>
<dbReference type="InterPro" id="IPR033131">
    <property type="entry name" value="Pectinesterase_Asp_AS"/>
</dbReference>
<dbReference type="GO" id="GO:0042545">
    <property type="term" value="P:cell wall modification"/>
    <property type="evidence" value="ECO:0007669"/>
    <property type="project" value="UniProtKB-UniRule"/>
</dbReference>
<dbReference type="InterPro" id="IPR018040">
    <property type="entry name" value="Pectinesterase_Tyr_AS"/>
</dbReference>
<evidence type="ECO:0000256" key="6">
    <source>
        <dbReference type="PROSITE-ProRule" id="PRU10040"/>
    </source>
</evidence>
<dbReference type="UniPathway" id="UPA00545">
    <property type="reaction ID" value="UER00823"/>
</dbReference>
<dbReference type="InterPro" id="IPR012334">
    <property type="entry name" value="Pectin_lyas_fold"/>
</dbReference>
<evidence type="ECO:0000313" key="11">
    <source>
        <dbReference type="Proteomes" id="UP000623129"/>
    </source>
</evidence>
<dbReference type="InterPro" id="IPR006501">
    <property type="entry name" value="Pectinesterase_inhib_dom"/>
</dbReference>
<dbReference type="InterPro" id="IPR000070">
    <property type="entry name" value="Pectinesterase_cat"/>
</dbReference>
<organism evidence="10 11">
    <name type="scientific">Carex littledalei</name>
    <dbReference type="NCBI Taxonomy" id="544730"/>
    <lineage>
        <taxon>Eukaryota</taxon>
        <taxon>Viridiplantae</taxon>
        <taxon>Streptophyta</taxon>
        <taxon>Embryophyta</taxon>
        <taxon>Tracheophyta</taxon>
        <taxon>Spermatophyta</taxon>
        <taxon>Magnoliopsida</taxon>
        <taxon>Liliopsida</taxon>
        <taxon>Poales</taxon>
        <taxon>Cyperaceae</taxon>
        <taxon>Cyperoideae</taxon>
        <taxon>Cariceae</taxon>
        <taxon>Carex</taxon>
        <taxon>Carex subgen. Euthyceras</taxon>
    </lineage>
</organism>
<dbReference type="EMBL" id="SWLB01000004">
    <property type="protein sequence ID" value="KAF3339285.1"/>
    <property type="molecule type" value="Genomic_DNA"/>
</dbReference>
<dbReference type="EC" id="3.1.1.11" evidence="7"/>
<proteinExistence type="inferred from homology"/>
<sequence>MPIVSGFSGGIGGNLRVQSAIKDCLELLDMSSDQLQWSSSSCNNSTSNQVAAENRQFDLQSWLSAALTNQGTCKESLAASGSILGSMMASGLDTVTKLVTQCLGQVSVAAGTTTGVSAYGRKLVEGFPEWTEKKDRKLLQGASKGIAADAVVAQDGSGKFNTIMAAINAAPEMSEKRYVIHVKKGVYKEYVEVPKKKWNLMLVGDGMGVTVITGNRNVFDGWTTFRSATVAVNGKGFIARDLTVENTAGAAKHQAVALRSDSDLSVFYRCSFEGYQDTLYAHALRQFYRECKITGTVDFIFGDSAAVFQKCQILARQALPNQSNIYTAHGRKEPDQNTGFTFQFCNISADADLAKSPNPTPTFLGRPWKEYSRTIIMQSTIGSVVSPQGWLEWDGDFGLKTLYYAEFNNTGPGAALANRVKWPGFHVLTRPRQATNFTVGHFINGNVWLPRTGVAFTSGFRA</sequence>
<name>A0A833VRW2_9POAL</name>
<feature type="domain" description="Pectinesterase inhibitor" evidence="9">
    <location>
        <begin position="18"/>
        <end position="103"/>
    </location>
</feature>
<dbReference type="InterPro" id="IPR011050">
    <property type="entry name" value="Pectin_lyase_fold/virulence"/>
</dbReference>
<accession>A0A833VRW2</accession>
<reference evidence="10" key="1">
    <citation type="submission" date="2020-01" db="EMBL/GenBank/DDBJ databases">
        <title>Genome sequence of Kobresia littledalei, the first chromosome-level genome in the family Cyperaceae.</title>
        <authorList>
            <person name="Qu G."/>
        </authorList>
    </citation>
    <scope>NUCLEOTIDE SEQUENCE</scope>
    <source>
        <strain evidence="10">C.B.Clarke</strain>
        <tissue evidence="10">Leaf</tissue>
    </source>
</reference>
<dbReference type="GO" id="GO:0004857">
    <property type="term" value="F:enzyme inhibitor activity"/>
    <property type="evidence" value="ECO:0007669"/>
    <property type="project" value="InterPro"/>
</dbReference>
<dbReference type="Gene3D" id="1.20.140.40">
    <property type="entry name" value="Invertase/pectin methylesterase inhibitor family protein"/>
    <property type="match status" value="1"/>
</dbReference>
<dbReference type="GO" id="GO:0030599">
    <property type="term" value="F:pectinesterase activity"/>
    <property type="evidence" value="ECO:0007669"/>
    <property type="project" value="UniProtKB-UniRule"/>
</dbReference>
<comment type="similarity">
    <text evidence="2">In the N-terminal section; belongs to the PMEI family.</text>
</comment>
<dbReference type="PROSITE" id="PS00503">
    <property type="entry name" value="PECTINESTERASE_2"/>
    <property type="match status" value="1"/>
</dbReference>
<dbReference type="Proteomes" id="UP000623129">
    <property type="component" value="Unassembled WGS sequence"/>
</dbReference>
<keyword evidence="7" id="KW-0134">Cell wall</keyword>
<evidence type="ECO:0000259" key="8">
    <source>
        <dbReference type="Pfam" id="PF01095"/>
    </source>
</evidence>
<comment type="catalytic activity">
    <reaction evidence="7">
        <text>[(1-&gt;4)-alpha-D-galacturonosyl methyl ester](n) + n H2O = [(1-&gt;4)-alpha-D-galacturonosyl](n) + n methanol + n H(+)</text>
        <dbReference type="Rhea" id="RHEA:22380"/>
        <dbReference type="Rhea" id="RHEA-COMP:14570"/>
        <dbReference type="Rhea" id="RHEA-COMP:14573"/>
        <dbReference type="ChEBI" id="CHEBI:15377"/>
        <dbReference type="ChEBI" id="CHEBI:15378"/>
        <dbReference type="ChEBI" id="CHEBI:17790"/>
        <dbReference type="ChEBI" id="CHEBI:140522"/>
        <dbReference type="ChEBI" id="CHEBI:140523"/>
        <dbReference type="EC" id="3.1.1.11"/>
    </reaction>
</comment>
<dbReference type="AlphaFoldDB" id="A0A833VRW2"/>
<protein>
    <recommendedName>
        <fullName evidence="7">Pectinesterase</fullName>
        <ecNumber evidence="7">3.1.1.11</ecNumber>
    </recommendedName>
</protein>
<dbReference type="SUPFAM" id="SSF51126">
    <property type="entry name" value="Pectin lyase-like"/>
    <property type="match status" value="1"/>
</dbReference>
<gene>
    <name evidence="10" type="ORF">FCM35_KLT16756</name>
</gene>
<evidence type="ECO:0000313" key="10">
    <source>
        <dbReference type="EMBL" id="KAF3339285.1"/>
    </source>
</evidence>
<dbReference type="Pfam" id="PF04043">
    <property type="entry name" value="PMEI"/>
    <property type="match status" value="1"/>
</dbReference>
<comment type="caution">
    <text evidence="10">The sequence shown here is derived from an EMBL/GenBank/DDBJ whole genome shotgun (WGS) entry which is preliminary data.</text>
</comment>
<keyword evidence="7" id="KW-0964">Secreted</keyword>
<dbReference type="GO" id="GO:0045490">
    <property type="term" value="P:pectin catabolic process"/>
    <property type="evidence" value="ECO:0007669"/>
    <property type="project" value="UniProtKB-UniRule"/>
</dbReference>
<evidence type="ECO:0000256" key="4">
    <source>
        <dbReference type="ARBA" id="ARBA00022801"/>
    </source>
</evidence>